<gene>
    <name evidence="1" type="ORF">LCGC14_0801440</name>
</gene>
<evidence type="ECO:0000313" key="1">
    <source>
        <dbReference type="EMBL" id="KKN33651.1"/>
    </source>
</evidence>
<proteinExistence type="predicted"/>
<organism evidence="1">
    <name type="scientific">marine sediment metagenome</name>
    <dbReference type="NCBI Taxonomy" id="412755"/>
    <lineage>
        <taxon>unclassified sequences</taxon>
        <taxon>metagenomes</taxon>
        <taxon>ecological metagenomes</taxon>
    </lineage>
</organism>
<dbReference type="AlphaFoldDB" id="A0A0F9S9F4"/>
<protein>
    <submittedName>
        <fullName evidence="1">Uncharacterized protein</fullName>
    </submittedName>
</protein>
<accession>A0A0F9S9F4</accession>
<reference evidence="1" key="1">
    <citation type="journal article" date="2015" name="Nature">
        <title>Complex archaea that bridge the gap between prokaryotes and eukaryotes.</title>
        <authorList>
            <person name="Spang A."/>
            <person name="Saw J.H."/>
            <person name="Jorgensen S.L."/>
            <person name="Zaremba-Niedzwiedzka K."/>
            <person name="Martijn J."/>
            <person name="Lind A.E."/>
            <person name="van Eijk R."/>
            <person name="Schleper C."/>
            <person name="Guy L."/>
            <person name="Ettema T.J."/>
        </authorList>
    </citation>
    <scope>NUCLEOTIDE SEQUENCE</scope>
</reference>
<comment type="caution">
    <text evidence="1">The sequence shown here is derived from an EMBL/GenBank/DDBJ whole genome shotgun (WGS) entry which is preliminary data.</text>
</comment>
<name>A0A0F9S9F4_9ZZZZ</name>
<sequence>MSNEKDVLLHITISRGLKDKLEAMKGKSTYSTITGFVREAIRDKLRRMENPNIFNPGINPETLDKIYKLQLEQNILLKANMNHKTTINGNMKELGKRLKGQQVELYKDRIVSILKQQGSLRVEGISDHTDIEVDEIIKVLTVLQELGKVELNMKNGRWMNI</sequence>
<dbReference type="EMBL" id="LAZR01002161">
    <property type="protein sequence ID" value="KKN33651.1"/>
    <property type="molecule type" value="Genomic_DNA"/>
</dbReference>